<organism evidence="2 3">
    <name type="scientific">Cuscuta epithymum</name>
    <dbReference type="NCBI Taxonomy" id="186058"/>
    <lineage>
        <taxon>Eukaryota</taxon>
        <taxon>Viridiplantae</taxon>
        <taxon>Streptophyta</taxon>
        <taxon>Embryophyta</taxon>
        <taxon>Tracheophyta</taxon>
        <taxon>Spermatophyta</taxon>
        <taxon>Magnoliopsida</taxon>
        <taxon>eudicotyledons</taxon>
        <taxon>Gunneridae</taxon>
        <taxon>Pentapetalae</taxon>
        <taxon>asterids</taxon>
        <taxon>lamiids</taxon>
        <taxon>Solanales</taxon>
        <taxon>Convolvulaceae</taxon>
        <taxon>Cuscuteae</taxon>
        <taxon>Cuscuta</taxon>
        <taxon>Cuscuta subgen. Cuscuta</taxon>
    </lineage>
</organism>
<dbReference type="Proteomes" id="UP001152523">
    <property type="component" value="Unassembled WGS sequence"/>
</dbReference>
<evidence type="ECO:0000313" key="2">
    <source>
        <dbReference type="EMBL" id="CAH9117576.1"/>
    </source>
</evidence>
<keyword evidence="1" id="KW-1133">Transmembrane helix</keyword>
<evidence type="ECO:0000313" key="3">
    <source>
        <dbReference type="Proteomes" id="UP001152523"/>
    </source>
</evidence>
<dbReference type="AlphaFoldDB" id="A0AAV0EBC0"/>
<keyword evidence="1" id="KW-0472">Membrane</keyword>
<keyword evidence="1" id="KW-0812">Transmembrane</keyword>
<accession>A0AAV0EBC0</accession>
<proteinExistence type="predicted"/>
<evidence type="ECO:0000256" key="1">
    <source>
        <dbReference type="SAM" id="Phobius"/>
    </source>
</evidence>
<comment type="caution">
    <text evidence="2">The sequence shown here is derived from an EMBL/GenBank/DDBJ whole genome shotgun (WGS) entry which is preliminary data.</text>
</comment>
<keyword evidence="3" id="KW-1185">Reference proteome</keyword>
<dbReference type="EMBL" id="CAMAPF010000460">
    <property type="protein sequence ID" value="CAH9117576.1"/>
    <property type="molecule type" value="Genomic_DNA"/>
</dbReference>
<sequence length="161" mass="18079">MLPLFFNFYFRGFWSGFFIDREFCPLHVSVWYVILLAMSSSCVFLIGAIDLVNFRCSWLIKLFQPCCSDASNTRPPPESPPRSGKKKMINWISFSVAGQTDDSENFRSTGFPLLVAGQTNSPFPVAGEAESFSCNFLFSLCNSKKSNKAVRLNFIISGLVI</sequence>
<gene>
    <name evidence="2" type="ORF">CEPIT_LOCUS21937</name>
</gene>
<protein>
    <submittedName>
        <fullName evidence="2">Uncharacterized protein</fullName>
    </submittedName>
</protein>
<reference evidence="2" key="1">
    <citation type="submission" date="2022-07" db="EMBL/GenBank/DDBJ databases">
        <authorList>
            <person name="Macas J."/>
            <person name="Novak P."/>
            <person name="Neumann P."/>
        </authorList>
    </citation>
    <scope>NUCLEOTIDE SEQUENCE</scope>
</reference>
<name>A0AAV0EBC0_9ASTE</name>
<feature type="transmembrane region" description="Helical" evidence="1">
    <location>
        <begin position="30"/>
        <end position="52"/>
    </location>
</feature>